<sequence>MKKALQALSVILALGFFFGHTASAQCVEVGDAVGELSANLKEVGGFCGPAAVETNVCDCPEGFVVVGYEGLEGNVWGGEVLSQFSLRCKQVNPDGSLGAAVQVTCSNGTGAGNQADGPVDAGPGEAIVGFEMRLGCAVDAIMGASKPLTEVATGDANNNSNSMPNIGGTGGSPRPVMYVPDGNVIVGMRVFEDPSTNLSGGVAWRYAPINAIACSSNCSISGISASNISACDNGGTDDVANDDTFTADITVTYFNAPAGGDLVLGGDANVSVPVASIGANAYTFTGVTIPADGSAISIVARFSQAPGCDLSRNVGASPVACSPDAPAGGIPTMSEWGLILFALILFTLTVVFGTQHQRAMALAGGGQLPAGQRNRLPFHRALYLKVLPWVYLAFALVFAGAVAFTGYELTGADLPGSLLSGAVIAYLLHFAAMPSGRAER</sequence>
<protein>
    <submittedName>
        <fullName evidence="4">IPTL-CTERM sorting domain-containing protein</fullName>
    </submittedName>
</protein>
<feature type="chain" id="PRO_5022710822" evidence="3">
    <location>
        <begin position="25"/>
        <end position="440"/>
    </location>
</feature>
<dbReference type="InterPro" id="IPR026442">
    <property type="entry name" value="IPTL_CTERM"/>
</dbReference>
<reference evidence="4 5" key="1">
    <citation type="submission" date="2019-08" db="EMBL/GenBank/DDBJ databases">
        <title>Genome of Phaeodactylibacter luteus.</title>
        <authorList>
            <person name="Bowman J.P."/>
        </authorList>
    </citation>
    <scope>NUCLEOTIDE SEQUENCE [LARGE SCALE GENOMIC DNA]</scope>
    <source>
        <strain evidence="4 5">KCTC 42180</strain>
    </source>
</reference>
<keyword evidence="5" id="KW-1185">Reference proteome</keyword>
<dbReference type="EMBL" id="VOOR01000013">
    <property type="protein sequence ID" value="TXB63832.1"/>
    <property type="molecule type" value="Genomic_DNA"/>
</dbReference>
<evidence type="ECO:0000256" key="2">
    <source>
        <dbReference type="SAM" id="Phobius"/>
    </source>
</evidence>
<proteinExistence type="predicted"/>
<dbReference type="AlphaFoldDB" id="A0A5C6RR19"/>
<dbReference type="NCBIfam" id="TIGR04174">
    <property type="entry name" value="IPTL_CTERM"/>
    <property type="match status" value="1"/>
</dbReference>
<feature type="signal peptide" evidence="3">
    <location>
        <begin position="1"/>
        <end position="24"/>
    </location>
</feature>
<gene>
    <name evidence="4" type="ORF">FRY97_08430</name>
</gene>
<dbReference type="RefSeq" id="WP_147167006.1">
    <property type="nucleotide sequence ID" value="NZ_VOOR01000013.1"/>
</dbReference>
<feature type="transmembrane region" description="Helical" evidence="2">
    <location>
        <begin position="416"/>
        <end position="433"/>
    </location>
</feature>
<evidence type="ECO:0000313" key="5">
    <source>
        <dbReference type="Proteomes" id="UP000321580"/>
    </source>
</evidence>
<feature type="transmembrane region" description="Helical" evidence="2">
    <location>
        <begin position="382"/>
        <end position="404"/>
    </location>
</feature>
<name>A0A5C6RR19_9BACT</name>
<comment type="caution">
    <text evidence="4">The sequence shown here is derived from an EMBL/GenBank/DDBJ whole genome shotgun (WGS) entry which is preliminary data.</text>
</comment>
<keyword evidence="3" id="KW-0732">Signal</keyword>
<keyword evidence="2" id="KW-1133">Transmembrane helix</keyword>
<keyword evidence="2" id="KW-0812">Transmembrane</keyword>
<evidence type="ECO:0000313" key="4">
    <source>
        <dbReference type="EMBL" id="TXB63832.1"/>
    </source>
</evidence>
<dbReference type="Proteomes" id="UP000321580">
    <property type="component" value="Unassembled WGS sequence"/>
</dbReference>
<accession>A0A5C6RR19</accession>
<organism evidence="4 5">
    <name type="scientific">Phaeodactylibacter luteus</name>
    <dbReference type="NCBI Taxonomy" id="1564516"/>
    <lineage>
        <taxon>Bacteria</taxon>
        <taxon>Pseudomonadati</taxon>
        <taxon>Bacteroidota</taxon>
        <taxon>Saprospiria</taxon>
        <taxon>Saprospirales</taxon>
        <taxon>Haliscomenobacteraceae</taxon>
        <taxon>Phaeodactylibacter</taxon>
    </lineage>
</organism>
<evidence type="ECO:0000256" key="3">
    <source>
        <dbReference type="SAM" id="SignalP"/>
    </source>
</evidence>
<dbReference type="OrthoDB" id="5289240at2"/>
<feature type="region of interest" description="Disordered" evidence="1">
    <location>
        <begin position="154"/>
        <end position="174"/>
    </location>
</feature>
<keyword evidence="2" id="KW-0472">Membrane</keyword>
<evidence type="ECO:0000256" key="1">
    <source>
        <dbReference type="SAM" id="MobiDB-lite"/>
    </source>
</evidence>
<feature type="compositionally biased region" description="Polar residues" evidence="1">
    <location>
        <begin position="155"/>
        <end position="164"/>
    </location>
</feature>
<feature type="transmembrane region" description="Helical" evidence="2">
    <location>
        <begin position="336"/>
        <end position="354"/>
    </location>
</feature>